<comment type="caution">
    <text evidence="1">The sequence shown here is derived from an EMBL/GenBank/DDBJ whole genome shotgun (WGS) entry which is preliminary data.</text>
</comment>
<dbReference type="Proteomes" id="UP000620262">
    <property type="component" value="Unassembled WGS sequence"/>
</dbReference>
<proteinExistence type="predicted"/>
<evidence type="ECO:0008006" key="3">
    <source>
        <dbReference type="Google" id="ProtNLM"/>
    </source>
</evidence>
<gene>
    <name evidence="1" type="ORF">H4W29_003887</name>
</gene>
<accession>A0ABR9IU38</accession>
<evidence type="ECO:0000313" key="1">
    <source>
        <dbReference type="EMBL" id="MBE1506706.1"/>
    </source>
</evidence>
<sequence>MATLTELCDANVLVSIGGGLDAHEQPERLLCAFPHVIDWLENTLPSLDPDFHEGKQDPMEQADDLFHDFVSGADFSYYEKSHSMLPTEPGVWELKTSDLRLFGWFASKGVFVVAEINSAFQCKHHSLYAGYRNSVVYRRNQLNLDEPKFITGEYEDVL</sequence>
<dbReference type="EMBL" id="JADBEC010000001">
    <property type="protein sequence ID" value="MBE1506706.1"/>
    <property type="molecule type" value="Genomic_DNA"/>
</dbReference>
<keyword evidence="2" id="KW-1185">Reference proteome</keyword>
<dbReference type="RefSeq" id="WP_192730368.1">
    <property type="nucleotide sequence ID" value="NZ_BAAAVL010000019.1"/>
</dbReference>
<reference evidence="1 2" key="1">
    <citation type="submission" date="2020-10" db="EMBL/GenBank/DDBJ databases">
        <title>Sequencing the genomes of 1000 actinobacteria strains.</title>
        <authorList>
            <person name="Klenk H.-P."/>
        </authorList>
    </citation>
    <scope>NUCLEOTIDE SEQUENCE [LARGE SCALE GENOMIC DNA]</scope>
    <source>
        <strain evidence="1 2">DSM 7307</strain>
    </source>
</reference>
<protein>
    <recommendedName>
        <fullName evidence="3">Deacetylase sirtuin-type domain-containing protein</fullName>
    </recommendedName>
</protein>
<evidence type="ECO:0000313" key="2">
    <source>
        <dbReference type="Proteomes" id="UP000620262"/>
    </source>
</evidence>
<name>A0ABR9IU38_RHIVS</name>
<organism evidence="1 2">
    <name type="scientific">Rhizobium viscosum</name>
    <name type="common">Arthrobacter viscosus</name>
    <dbReference type="NCBI Taxonomy" id="1673"/>
    <lineage>
        <taxon>Bacteria</taxon>
        <taxon>Pseudomonadati</taxon>
        <taxon>Pseudomonadota</taxon>
        <taxon>Alphaproteobacteria</taxon>
        <taxon>Hyphomicrobiales</taxon>
        <taxon>Rhizobiaceae</taxon>
        <taxon>Rhizobium/Agrobacterium group</taxon>
        <taxon>Rhizobium</taxon>
    </lineage>
</organism>